<reference evidence="1" key="1">
    <citation type="submission" date="2016-12" db="EMBL/GenBank/DDBJ databases">
        <authorList>
            <person name="Moulin L."/>
        </authorList>
    </citation>
    <scope>NUCLEOTIDE SEQUENCE [LARGE SCALE GENOMIC DNA]</scope>
    <source>
        <strain evidence="1">STM 7183</strain>
    </source>
</reference>
<organism evidence="1 2">
    <name type="scientific">Paraburkholderia piptadeniae</name>
    <dbReference type="NCBI Taxonomy" id="1701573"/>
    <lineage>
        <taxon>Bacteria</taxon>
        <taxon>Pseudomonadati</taxon>
        <taxon>Pseudomonadota</taxon>
        <taxon>Betaproteobacteria</taxon>
        <taxon>Burkholderiales</taxon>
        <taxon>Burkholderiaceae</taxon>
        <taxon>Paraburkholderia</taxon>
    </lineage>
</organism>
<evidence type="ECO:0000313" key="1">
    <source>
        <dbReference type="EMBL" id="SIT43667.1"/>
    </source>
</evidence>
<proteinExistence type="predicted"/>
<protein>
    <submittedName>
        <fullName evidence="1">Uncharacterized protein</fullName>
    </submittedName>
</protein>
<sequence length="56" mass="6191">MLVAGANALPDGWEQMLADAAHFWEIAPASLWNATWSDVEWHLIEAKRILSAKSNG</sequence>
<evidence type="ECO:0000313" key="2">
    <source>
        <dbReference type="Proteomes" id="UP000195569"/>
    </source>
</evidence>
<dbReference type="EMBL" id="CYGY02000035">
    <property type="protein sequence ID" value="SIT43667.1"/>
    <property type="molecule type" value="Genomic_DNA"/>
</dbReference>
<dbReference type="RefSeq" id="WP_160111730.1">
    <property type="nucleotide sequence ID" value="NZ_CYGY02000035.1"/>
</dbReference>
<dbReference type="Proteomes" id="UP000195569">
    <property type="component" value="Unassembled WGS sequence"/>
</dbReference>
<dbReference type="AlphaFoldDB" id="A0A1N7S9M1"/>
<gene>
    <name evidence="1" type="ORF">BN2476_350222</name>
</gene>
<comment type="caution">
    <text evidence="1">The sequence shown here is derived from an EMBL/GenBank/DDBJ whole genome shotgun (WGS) entry which is preliminary data.</text>
</comment>
<keyword evidence="2" id="KW-1185">Reference proteome</keyword>
<accession>A0A1N7S9M1</accession>
<name>A0A1N7S9M1_9BURK</name>